<evidence type="ECO:0000313" key="2">
    <source>
        <dbReference type="Proteomes" id="UP000185604"/>
    </source>
</evidence>
<proteinExistence type="predicted"/>
<evidence type="ECO:0000313" key="1">
    <source>
        <dbReference type="EMBL" id="OLF98862.1"/>
    </source>
</evidence>
<organism evidence="1 2">
    <name type="scientific">Bacillus paralicheniformis</name>
    <dbReference type="NCBI Taxonomy" id="1648923"/>
    <lineage>
        <taxon>Bacteria</taxon>
        <taxon>Bacillati</taxon>
        <taxon>Bacillota</taxon>
        <taxon>Bacilli</taxon>
        <taxon>Bacillales</taxon>
        <taxon>Bacillaceae</taxon>
        <taxon>Bacillus</taxon>
    </lineage>
</organism>
<name>A0A7Z1B6N8_9BACI</name>
<reference evidence="1 2" key="1">
    <citation type="journal article" date="2016" name="Front. Microbiol.">
        <title>High-Level Heat Resistance of Spores of Bacillus amyloliquefaciens and Bacillus licheniformis Results from the Presence of a spoVA Operon in a Tn1546 Transposon.</title>
        <authorList>
            <person name="Berendsen E.M."/>
            <person name="Koning R.A."/>
            <person name="Boekhorst J."/>
            <person name="de Jong A."/>
            <person name="Kuipers O.P."/>
            <person name="Wells-Bennik M.H."/>
        </authorList>
    </citation>
    <scope>NUCLEOTIDE SEQUENCE [LARGE SCALE GENOMIC DNA]</scope>
    <source>
        <strain evidence="1 2">B4121</strain>
    </source>
</reference>
<protein>
    <submittedName>
        <fullName evidence="1">Uncharacterized protein</fullName>
    </submittedName>
</protein>
<dbReference type="EMBL" id="LKPO01000001">
    <property type="protein sequence ID" value="OLF98862.1"/>
    <property type="molecule type" value="Genomic_DNA"/>
</dbReference>
<comment type="caution">
    <text evidence="1">The sequence shown here is derived from an EMBL/GenBank/DDBJ whole genome shotgun (WGS) entry which is preliminary data.</text>
</comment>
<dbReference type="AlphaFoldDB" id="A0A7Z1B6N8"/>
<accession>A0A7Z1B6N8</accession>
<dbReference type="Proteomes" id="UP000185604">
    <property type="component" value="Unassembled WGS sequence"/>
</dbReference>
<sequence length="37" mass="4397">MYENKDQYGHKLIWSIDKRYLSALDGVDAYLKSFSLK</sequence>
<gene>
    <name evidence="1" type="ORF">B4121_0389</name>
</gene>